<name>A0A1N7MVC8_9BACL</name>
<comment type="similarity">
    <text evidence="1">Belongs to the gamma-glutamyltransferase family.</text>
</comment>
<dbReference type="Pfam" id="PF01019">
    <property type="entry name" value="G_glu_transpept"/>
    <property type="match status" value="1"/>
</dbReference>
<dbReference type="InterPro" id="IPR043137">
    <property type="entry name" value="GGT_ssub_C"/>
</dbReference>
<dbReference type="InterPro" id="IPR055262">
    <property type="entry name" value="GGT_CS"/>
</dbReference>
<dbReference type="SUPFAM" id="SSF56235">
    <property type="entry name" value="N-terminal nucleophile aminohydrolases (Ntn hydrolases)"/>
    <property type="match status" value="1"/>
</dbReference>
<dbReference type="PRINTS" id="PR01210">
    <property type="entry name" value="GGTRANSPTASE"/>
</dbReference>
<dbReference type="InterPro" id="IPR029055">
    <property type="entry name" value="Ntn_hydrolases_N"/>
</dbReference>
<evidence type="ECO:0000256" key="1">
    <source>
        <dbReference type="ARBA" id="ARBA00009381"/>
    </source>
</evidence>
<evidence type="ECO:0000256" key="2">
    <source>
        <dbReference type="ARBA" id="ARBA00022679"/>
    </source>
</evidence>
<organism evidence="5 6">
    <name type="scientific">Kroppenstedtia eburnea</name>
    <dbReference type="NCBI Taxonomy" id="714067"/>
    <lineage>
        <taxon>Bacteria</taxon>
        <taxon>Bacillati</taxon>
        <taxon>Bacillota</taxon>
        <taxon>Bacilli</taxon>
        <taxon>Bacillales</taxon>
        <taxon>Thermoactinomycetaceae</taxon>
        <taxon>Kroppenstedtia</taxon>
    </lineage>
</organism>
<dbReference type="AlphaFoldDB" id="A0A1N7MVC8"/>
<protein>
    <submittedName>
        <fullName evidence="5">Gamma-glutamyltranspeptidase / glutathione hydrolase</fullName>
    </submittedName>
</protein>
<dbReference type="GO" id="GO:0016740">
    <property type="term" value="F:transferase activity"/>
    <property type="evidence" value="ECO:0007669"/>
    <property type="project" value="UniProtKB-KW"/>
</dbReference>
<keyword evidence="3 5" id="KW-0378">Hydrolase</keyword>
<dbReference type="Gene3D" id="3.60.20.40">
    <property type="match status" value="1"/>
</dbReference>
<dbReference type="PROSITE" id="PS00462">
    <property type="entry name" value="G_GLU_TRANSPEPTIDASE"/>
    <property type="match status" value="1"/>
</dbReference>
<dbReference type="InterPro" id="IPR051792">
    <property type="entry name" value="GGT_bact"/>
</dbReference>
<keyword evidence="6" id="KW-1185">Reference proteome</keyword>
<evidence type="ECO:0000313" key="6">
    <source>
        <dbReference type="Proteomes" id="UP000186795"/>
    </source>
</evidence>
<dbReference type="PANTHER" id="PTHR43199">
    <property type="entry name" value="GLUTATHIONE HYDROLASE"/>
    <property type="match status" value="1"/>
</dbReference>
<dbReference type="EMBL" id="FTOD01000007">
    <property type="protein sequence ID" value="SIS89901.1"/>
    <property type="molecule type" value="Genomic_DNA"/>
</dbReference>
<gene>
    <name evidence="5" type="ORF">SAMN05421790_10767</name>
</gene>
<proteinExistence type="inferred from homology"/>
<dbReference type="Proteomes" id="UP000186795">
    <property type="component" value="Unassembled WGS sequence"/>
</dbReference>
<evidence type="ECO:0000256" key="4">
    <source>
        <dbReference type="ARBA" id="ARBA00023145"/>
    </source>
</evidence>
<evidence type="ECO:0000256" key="3">
    <source>
        <dbReference type="ARBA" id="ARBA00022801"/>
    </source>
</evidence>
<dbReference type="GO" id="GO:0016787">
    <property type="term" value="F:hydrolase activity"/>
    <property type="evidence" value="ECO:0007669"/>
    <property type="project" value="UniProtKB-KW"/>
</dbReference>
<reference evidence="6" key="1">
    <citation type="submission" date="2017-01" db="EMBL/GenBank/DDBJ databases">
        <authorList>
            <person name="Varghese N."/>
            <person name="Submissions S."/>
        </authorList>
    </citation>
    <scope>NUCLEOTIDE SEQUENCE [LARGE SCALE GENOMIC DNA]</scope>
    <source>
        <strain evidence="6">DSM 45196</strain>
    </source>
</reference>
<sequence>MYLPFSSIAIHCFPSFWIGETTHFTVADKWGNLVSYTTTIEQLFGSGIMVPGYGIMLNNELTDFDAVSGGPNEVRPGKRPMSSMSPTIVLKDGQPVLTVGSPGGANIIASVSQTLLHVLEYDMDLKEAIEEPRIYTSQYPNIRWEEGIPPGVRTALEAKGHRFDPEPQDIGNVQAIRIDRKTGLYHGAADSTREGVAIGIGGKR</sequence>
<evidence type="ECO:0000313" key="5">
    <source>
        <dbReference type="EMBL" id="SIS89901.1"/>
    </source>
</evidence>
<keyword evidence="2" id="KW-0808">Transferase</keyword>
<keyword evidence="4" id="KW-0865">Zymogen</keyword>
<accession>A0A1N7MVC8</accession>
<dbReference type="PANTHER" id="PTHR43199:SF1">
    <property type="entry name" value="GLUTATHIONE HYDROLASE PROENZYME"/>
    <property type="match status" value="1"/>
</dbReference>